<dbReference type="PANTHER" id="PTHR42939:SF3">
    <property type="entry name" value="ABC TRANSPORTER ATP-BINDING COMPONENT"/>
    <property type="match status" value="1"/>
</dbReference>
<dbReference type="SMART" id="SM00382">
    <property type="entry name" value="AAA"/>
    <property type="match status" value="1"/>
</dbReference>
<evidence type="ECO:0000256" key="3">
    <source>
        <dbReference type="ARBA" id="ARBA00022840"/>
    </source>
</evidence>
<dbReference type="Proteomes" id="UP001168883">
    <property type="component" value="Unassembled WGS sequence"/>
</dbReference>
<proteinExistence type="predicted"/>
<sequence length="282" mass="31839">MKPILEVAGLKKDLGNFRLDDVGFSLIEGCITGFIGVNGAGKTTTIKLILGLMLKDAGEITFFGKDIERHEREFKNRIGIVLDEGYFYDELTLLEMKNVIAPAYSNWDNALFNRNMERFGLQLNQKIGTLSKGMRMKYAIALAISHQADLLIMDEPTSGLDPQVRSELMDILLDYVKDGKSVFLSSHITSDLDKVADALILIDNGRIVFNEEKDILLDRHGFVKGDNNELNEVTRKMFITLHETEYGFSGVTNDKAAVRQHMSKAIIERPTVEDIMLSYIRR</sequence>
<keyword evidence="3 5" id="KW-0067">ATP-binding</keyword>
<gene>
    <name evidence="5" type="ORF">Q3C12_23570</name>
</gene>
<reference evidence="5" key="1">
    <citation type="submission" date="2023-07" db="EMBL/GenBank/DDBJ databases">
        <authorList>
            <person name="Aktuganov G."/>
            <person name="Boyko T."/>
            <person name="Delegan Y."/>
            <person name="Galimzianova N."/>
            <person name="Gilvanova E."/>
            <person name="Korobov V."/>
            <person name="Kuzmina L."/>
            <person name="Melentiev A."/>
            <person name="Milman P."/>
            <person name="Ryabova A."/>
            <person name="Stupak E."/>
            <person name="Yasakov T."/>
            <person name="Zharikova N."/>
            <person name="Zhurenko E."/>
        </authorList>
    </citation>
    <scope>NUCLEOTIDE SEQUENCE</scope>
    <source>
        <strain evidence="5">IB-739</strain>
    </source>
</reference>
<keyword evidence="6" id="KW-1185">Reference proteome</keyword>
<dbReference type="SUPFAM" id="SSF52540">
    <property type="entry name" value="P-loop containing nucleoside triphosphate hydrolases"/>
    <property type="match status" value="1"/>
</dbReference>
<dbReference type="CDD" id="cd03230">
    <property type="entry name" value="ABC_DR_subfamily_A"/>
    <property type="match status" value="1"/>
</dbReference>
<feature type="domain" description="ABC transporter" evidence="4">
    <location>
        <begin position="4"/>
        <end position="229"/>
    </location>
</feature>
<name>A0ABT8VG84_9BACL</name>
<dbReference type="InterPro" id="IPR003593">
    <property type="entry name" value="AAA+_ATPase"/>
</dbReference>
<comment type="caution">
    <text evidence="5">The sequence shown here is derived from an EMBL/GenBank/DDBJ whole genome shotgun (WGS) entry which is preliminary data.</text>
</comment>
<dbReference type="InterPro" id="IPR051782">
    <property type="entry name" value="ABC_Transporter_VariousFunc"/>
</dbReference>
<dbReference type="EMBL" id="JAUMKJ010000034">
    <property type="protein sequence ID" value="MDO3679994.1"/>
    <property type="molecule type" value="Genomic_DNA"/>
</dbReference>
<evidence type="ECO:0000313" key="6">
    <source>
        <dbReference type="Proteomes" id="UP001168883"/>
    </source>
</evidence>
<dbReference type="Pfam" id="PF00005">
    <property type="entry name" value="ABC_tran"/>
    <property type="match status" value="1"/>
</dbReference>
<dbReference type="InterPro" id="IPR017871">
    <property type="entry name" value="ABC_transporter-like_CS"/>
</dbReference>
<keyword evidence="1" id="KW-0813">Transport</keyword>
<keyword evidence="2" id="KW-0547">Nucleotide-binding</keyword>
<evidence type="ECO:0000256" key="2">
    <source>
        <dbReference type="ARBA" id="ARBA00022741"/>
    </source>
</evidence>
<evidence type="ECO:0000256" key="1">
    <source>
        <dbReference type="ARBA" id="ARBA00022448"/>
    </source>
</evidence>
<dbReference type="InterPro" id="IPR003439">
    <property type="entry name" value="ABC_transporter-like_ATP-bd"/>
</dbReference>
<dbReference type="Gene3D" id="3.40.50.300">
    <property type="entry name" value="P-loop containing nucleotide triphosphate hydrolases"/>
    <property type="match status" value="1"/>
</dbReference>
<dbReference type="PROSITE" id="PS50893">
    <property type="entry name" value="ABC_TRANSPORTER_2"/>
    <property type="match status" value="1"/>
</dbReference>
<dbReference type="GO" id="GO:0005524">
    <property type="term" value="F:ATP binding"/>
    <property type="evidence" value="ECO:0007669"/>
    <property type="project" value="UniProtKB-KW"/>
</dbReference>
<protein>
    <submittedName>
        <fullName evidence="5">ABC transporter ATP-binding protein</fullName>
    </submittedName>
</protein>
<evidence type="ECO:0000313" key="5">
    <source>
        <dbReference type="EMBL" id="MDO3679994.1"/>
    </source>
</evidence>
<organism evidence="5 6">
    <name type="scientific">Paenibacillus ehimensis</name>
    <dbReference type="NCBI Taxonomy" id="79264"/>
    <lineage>
        <taxon>Bacteria</taxon>
        <taxon>Bacillati</taxon>
        <taxon>Bacillota</taxon>
        <taxon>Bacilli</taxon>
        <taxon>Bacillales</taxon>
        <taxon>Paenibacillaceae</taxon>
        <taxon>Paenibacillus</taxon>
    </lineage>
</organism>
<evidence type="ECO:0000259" key="4">
    <source>
        <dbReference type="PROSITE" id="PS50893"/>
    </source>
</evidence>
<dbReference type="PANTHER" id="PTHR42939">
    <property type="entry name" value="ABC TRANSPORTER ATP-BINDING PROTEIN ALBC-RELATED"/>
    <property type="match status" value="1"/>
</dbReference>
<dbReference type="RefSeq" id="WP_302880243.1">
    <property type="nucleotide sequence ID" value="NZ_JAUMKJ010000034.1"/>
</dbReference>
<accession>A0ABT8VG84</accession>
<dbReference type="PROSITE" id="PS00211">
    <property type="entry name" value="ABC_TRANSPORTER_1"/>
    <property type="match status" value="1"/>
</dbReference>
<dbReference type="InterPro" id="IPR027417">
    <property type="entry name" value="P-loop_NTPase"/>
</dbReference>